<organism evidence="1 2">
    <name type="scientific">Hoeflea alexandrii</name>
    <dbReference type="NCBI Taxonomy" id="288436"/>
    <lineage>
        <taxon>Bacteria</taxon>
        <taxon>Pseudomonadati</taxon>
        <taxon>Pseudomonadota</taxon>
        <taxon>Alphaproteobacteria</taxon>
        <taxon>Hyphomicrobiales</taxon>
        <taxon>Rhizobiaceae</taxon>
        <taxon>Hoeflea</taxon>
    </lineage>
</organism>
<proteinExistence type="predicted"/>
<evidence type="ECO:0000313" key="2">
    <source>
        <dbReference type="Proteomes" id="UP001320715"/>
    </source>
</evidence>
<gene>
    <name evidence="1" type="ORF">GTW23_17745</name>
</gene>
<comment type="caution">
    <text evidence="1">The sequence shown here is derived from an EMBL/GenBank/DDBJ whole genome shotgun (WGS) entry which is preliminary data.</text>
</comment>
<evidence type="ECO:0008006" key="3">
    <source>
        <dbReference type="Google" id="ProtNLM"/>
    </source>
</evidence>
<sequence>MSNAMVLISQNRKPNLRAPIVQTAVTIALDTKYLISQPPGTNSRGIYMFDNRVNNGSSNEGGLELSTVCNAGDIMSFEVIAINELMGGSADTVKITGFNVSQGNVFGGSEGAPIPYHLPGTSPGAYWLAQAVNAGQQVYQIFVEITSSGLHPIVRDITWDPYITAK</sequence>
<dbReference type="RefSeq" id="WP_152009215.1">
    <property type="nucleotide sequence ID" value="NZ_CP159480.1"/>
</dbReference>
<dbReference type="Gene3D" id="2.60.40.3910">
    <property type="entry name" value="Inclusion body protein"/>
    <property type="match status" value="1"/>
</dbReference>
<keyword evidence="2" id="KW-1185">Reference proteome</keyword>
<evidence type="ECO:0000313" key="1">
    <source>
        <dbReference type="EMBL" id="MCO6410031.1"/>
    </source>
</evidence>
<dbReference type="Proteomes" id="UP001320715">
    <property type="component" value="Unassembled WGS sequence"/>
</dbReference>
<dbReference type="InterPro" id="IPR038712">
    <property type="entry name" value="PixA-like_sf"/>
</dbReference>
<name>A0ABT1CXF9_9HYPH</name>
<reference evidence="1 2" key="1">
    <citation type="submission" date="2020-01" db="EMBL/GenBank/DDBJ databases">
        <title>Genomes of bacteria type strains.</title>
        <authorList>
            <person name="Chen J."/>
            <person name="Zhu S."/>
            <person name="Yang J."/>
        </authorList>
    </citation>
    <scope>NUCLEOTIDE SEQUENCE [LARGE SCALE GENOMIC DNA]</scope>
    <source>
        <strain evidence="1 2">DSM 16655</strain>
    </source>
</reference>
<protein>
    <recommendedName>
        <fullName evidence="3">Inclusion body protein</fullName>
    </recommendedName>
</protein>
<accession>A0ABT1CXF9</accession>
<dbReference type="EMBL" id="JAAAML010000003">
    <property type="protein sequence ID" value="MCO6410031.1"/>
    <property type="molecule type" value="Genomic_DNA"/>
</dbReference>